<proteinExistence type="predicted"/>
<name>A0ACC3NUP1_9PEZI</name>
<dbReference type="Proteomes" id="UP001281147">
    <property type="component" value="Unassembled WGS sequence"/>
</dbReference>
<protein>
    <submittedName>
        <fullName evidence="1">Uncharacterized protein</fullName>
    </submittedName>
</protein>
<reference evidence="1" key="1">
    <citation type="submission" date="2023-07" db="EMBL/GenBank/DDBJ databases">
        <title>Black Yeasts Isolated from many extreme environments.</title>
        <authorList>
            <person name="Coleine C."/>
            <person name="Stajich J.E."/>
            <person name="Selbmann L."/>
        </authorList>
    </citation>
    <scope>NUCLEOTIDE SEQUENCE</scope>
    <source>
        <strain evidence="1">CCFEE 5714</strain>
    </source>
</reference>
<accession>A0ACC3NUP1</accession>
<sequence length="651" mass="71472">MTGAGLGIIIIQLSQIITVVGGPAGYLLALNSFATEIVLPVERTATIGRLTGCAMFGTALGYFAGGLLSDWAGIIAPFRVTLVLFCGSTIYGYLALPYIPLSEEVVKKASKNLSGFFDPLKLFLPRKWMLRDGNVRREYGVLLLGIGAFMAVFATGYIPTLLQMYATDVFGFGASDNSKLISLNFIIRATYLTFAFPAIILTGRKWLDKHREKKKVHESSKAEADQDSESMLPAEESNADEPGEPLGRTTTSQSSKAERNESFAFDLFYTRYSLILDGVLTSLATFTSQGWQMYVVAIMIPLGAGTGSAAKGTMLQMCTPDQRTDALSAISLLEMVARLSTTSLFGLVFSGFAEIGKPNLTFAVNGGVAVVGFVVLLFARFPPDGAVRKNVSILNQHIDDEDGVYRIQYGDKVGYMTIPTDVFDEYTMCRPCLLIPKLPKTIQQEWTRARITRATTGELKVMTTSDPLPAVQSVWHPRQIDVLSLKHIQRHRSGVHQVHYDGGKVAVAKVAPFDWEIPRLDSETRVYHMLEQHERQNPPESRIAPRALGHLTEGGRVMGILLENLEGRFASIDDLTACEEVLRKFHAVGLIHGDVNRYNFIVDDSDGSVRMIDFEHAEDFDDAGAKSELESLTSELSEETGRGGPPIVTSQ</sequence>
<gene>
    <name evidence="1" type="ORF">LTR37_002512</name>
</gene>
<comment type="caution">
    <text evidence="1">The sequence shown here is derived from an EMBL/GenBank/DDBJ whole genome shotgun (WGS) entry which is preliminary data.</text>
</comment>
<evidence type="ECO:0000313" key="1">
    <source>
        <dbReference type="EMBL" id="KAK3722520.1"/>
    </source>
</evidence>
<evidence type="ECO:0000313" key="2">
    <source>
        <dbReference type="Proteomes" id="UP001281147"/>
    </source>
</evidence>
<keyword evidence="2" id="KW-1185">Reference proteome</keyword>
<organism evidence="1 2">
    <name type="scientific">Vermiconidia calcicola</name>
    <dbReference type="NCBI Taxonomy" id="1690605"/>
    <lineage>
        <taxon>Eukaryota</taxon>
        <taxon>Fungi</taxon>
        <taxon>Dikarya</taxon>
        <taxon>Ascomycota</taxon>
        <taxon>Pezizomycotina</taxon>
        <taxon>Dothideomycetes</taxon>
        <taxon>Dothideomycetidae</taxon>
        <taxon>Mycosphaerellales</taxon>
        <taxon>Extremaceae</taxon>
        <taxon>Vermiconidia</taxon>
    </lineage>
</organism>
<dbReference type="EMBL" id="JAUTXU010000013">
    <property type="protein sequence ID" value="KAK3722520.1"/>
    <property type="molecule type" value="Genomic_DNA"/>
</dbReference>